<evidence type="ECO:0000313" key="3">
    <source>
        <dbReference type="Proteomes" id="UP001138500"/>
    </source>
</evidence>
<organism evidence="2 3">
    <name type="scientific">Teratosphaeria destructans</name>
    <dbReference type="NCBI Taxonomy" id="418781"/>
    <lineage>
        <taxon>Eukaryota</taxon>
        <taxon>Fungi</taxon>
        <taxon>Dikarya</taxon>
        <taxon>Ascomycota</taxon>
        <taxon>Pezizomycotina</taxon>
        <taxon>Dothideomycetes</taxon>
        <taxon>Dothideomycetidae</taxon>
        <taxon>Mycosphaerellales</taxon>
        <taxon>Teratosphaeriaceae</taxon>
        <taxon>Teratosphaeria</taxon>
    </lineage>
</organism>
<evidence type="ECO:0000256" key="1">
    <source>
        <dbReference type="SAM" id="MobiDB-lite"/>
    </source>
</evidence>
<feature type="compositionally biased region" description="Polar residues" evidence="1">
    <location>
        <begin position="153"/>
        <end position="162"/>
    </location>
</feature>
<keyword evidence="3" id="KW-1185">Reference proteome</keyword>
<reference evidence="2 3" key="2">
    <citation type="journal article" date="2021" name="Curr. Genet.">
        <title>Genetic response to nitrogen starvation in the aggressive Eucalyptus foliar pathogen Teratosphaeria destructans.</title>
        <authorList>
            <person name="Havenga M."/>
            <person name="Wingfield B.D."/>
            <person name="Wingfield M.J."/>
            <person name="Dreyer L.L."/>
            <person name="Roets F."/>
            <person name="Aylward J."/>
        </authorList>
    </citation>
    <scope>NUCLEOTIDE SEQUENCE [LARGE SCALE GENOMIC DNA]</scope>
    <source>
        <strain evidence="2">CMW44962</strain>
    </source>
</reference>
<dbReference type="Proteomes" id="UP001138500">
    <property type="component" value="Unassembled WGS sequence"/>
</dbReference>
<evidence type="ECO:0000313" key="2">
    <source>
        <dbReference type="EMBL" id="KAH9818122.1"/>
    </source>
</evidence>
<protein>
    <submittedName>
        <fullName evidence="2">Uncharacterized protein</fullName>
    </submittedName>
</protein>
<name>A0A9W7SJX4_9PEZI</name>
<accession>A0A9W7SJX4</accession>
<dbReference type="OrthoDB" id="3946381at2759"/>
<dbReference type="AlphaFoldDB" id="A0A9W7SJX4"/>
<dbReference type="EMBL" id="RIBY02002367">
    <property type="protein sequence ID" value="KAH9818122.1"/>
    <property type="molecule type" value="Genomic_DNA"/>
</dbReference>
<reference evidence="2 3" key="1">
    <citation type="journal article" date="2018" name="IMA Fungus">
        <title>IMA Genome-F 10: Nine draft genome sequences of Claviceps purpurea s.lat., including C. arundinis, C. humidiphila, and C. cf. spartinae, pseudomolecules for the pitch canker pathogen Fusarium circinatum, draft genome of Davidsoniella eucalypti, Grosmannia galeiformis, Quambalaria eucalypti, and Teratosphaeria destructans.</title>
        <authorList>
            <person name="Wingfield B.D."/>
            <person name="Liu M."/>
            <person name="Nguyen H.D."/>
            <person name="Lane F.A."/>
            <person name="Morgan S.W."/>
            <person name="De Vos L."/>
            <person name="Wilken P.M."/>
            <person name="Duong T.A."/>
            <person name="Aylward J."/>
            <person name="Coetzee M.P."/>
            <person name="Dadej K."/>
            <person name="De Beer Z.W."/>
            <person name="Findlay W."/>
            <person name="Havenga M."/>
            <person name="Kolarik M."/>
            <person name="Menzies J.G."/>
            <person name="Naidoo K."/>
            <person name="Pochopski O."/>
            <person name="Shoukouhi P."/>
            <person name="Santana Q.C."/>
            <person name="Seifert K.A."/>
            <person name="Soal N."/>
            <person name="Steenkamp E.T."/>
            <person name="Tatham C.T."/>
            <person name="van der Nest M.A."/>
            <person name="Wingfield M.J."/>
        </authorList>
    </citation>
    <scope>NUCLEOTIDE SEQUENCE [LARGE SCALE GENOMIC DNA]</scope>
    <source>
        <strain evidence="2">CMW44962</strain>
    </source>
</reference>
<proteinExistence type="predicted"/>
<sequence length="601" mass="66133">MTPTTSRATHDEAEEAEVMNAPVRNTKRHADNVIRLCSLPDDAHLHNIAKIATTTTTIITPDITTVTTLHAPPYTASGLSPPQPTHDATLSPYDGDRTHVHTSQVLYFSPCDVNKSLISLGDPLINKNNQALTPTQTRHDPEPTPSRGFRMHSPSSPTSAASMQRHRDSVVSLKTARRGTPITLQPGQVDRLVEALAKCPLIHTHVSRQWWDDDDTVIDDTVTISDTPSTPSLTTGSSAASSRFYIHPNGGFLTEQRSASVTEAILEEEFARNLPDHHPKARHPIEAAAAASRSTRFGGIALADPKVHGAPIRFISENYRLGANVLQVGACTFLNIPYGTTVQSHLRVEPPSKVNSNCRIMLQVVNQVLERRTGKKTYLLVAELDATESFTRAALTELADRTDLPLSEIQILHPAETQLDAFEEVDWCALADDSRDSVTITDMIESAARSFASLDQETCTMQTLTLLSELERLKTHHQDFLVVRPTAYHPNRRPSGLHVPWISQHLDHMLLDDTSSSPTFPPHHHHRESSEASRVLRDRVVAAVAEGCAKADGAFDTKIWWGDQWRAIHCVLLGDGGAERRTAAAWVCFLSGEFHAIPCEG</sequence>
<feature type="region of interest" description="Disordered" evidence="1">
    <location>
        <begin position="128"/>
        <end position="167"/>
    </location>
</feature>
<gene>
    <name evidence="2" type="ORF">Tdes44962_MAKER05415</name>
</gene>
<comment type="caution">
    <text evidence="2">The sequence shown here is derived from an EMBL/GenBank/DDBJ whole genome shotgun (WGS) entry which is preliminary data.</text>
</comment>